<gene>
    <name evidence="7" type="ORF">SAMN05444280_11456</name>
</gene>
<dbReference type="InterPro" id="IPR024706">
    <property type="entry name" value="Peroxiredoxin_AhpC-typ"/>
</dbReference>
<dbReference type="PIRSF" id="PIRSF000239">
    <property type="entry name" value="AHPC"/>
    <property type="match status" value="1"/>
</dbReference>
<dbReference type="PROSITE" id="PS51352">
    <property type="entry name" value="THIOREDOXIN_2"/>
    <property type="match status" value="1"/>
</dbReference>
<evidence type="ECO:0000313" key="7">
    <source>
        <dbReference type="EMBL" id="SHJ24800.1"/>
    </source>
</evidence>
<name>A0A1M6HRG1_9BACT</name>
<dbReference type="Pfam" id="PF00578">
    <property type="entry name" value="AhpC-TSA"/>
    <property type="match status" value="1"/>
</dbReference>
<keyword evidence="2" id="KW-0560">Oxidoreductase</keyword>
<dbReference type="EMBL" id="FQZE01000014">
    <property type="protein sequence ID" value="SHJ24800.1"/>
    <property type="molecule type" value="Genomic_DNA"/>
</dbReference>
<evidence type="ECO:0000313" key="8">
    <source>
        <dbReference type="Proteomes" id="UP000184050"/>
    </source>
</evidence>
<dbReference type="SUPFAM" id="SSF52833">
    <property type="entry name" value="Thioredoxin-like"/>
    <property type="match status" value="1"/>
</dbReference>
<dbReference type="GO" id="GO:0008379">
    <property type="term" value="F:thioredoxin peroxidase activity"/>
    <property type="evidence" value="ECO:0007669"/>
    <property type="project" value="TreeGrafter"/>
</dbReference>
<dbReference type="InterPro" id="IPR013766">
    <property type="entry name" value="Thioredoxin_domain"/>
</dbReference>
<dbReference type="InterPro" id="IPR050217">
    <property type="entry name" value="Peroxiredoxin"/>
</dbReference>
<feature type="domain" description="Thioredoxin" evidence="6">
    <location>
        <begin position="16"/>
        <end position="177"/>
    </location>
</feature>
<dbReference type="STRING" id="1168035.SAMN05444280_11456"/>
<dbReference type="AlphaFoldDB" id="A0A1M6HRG1"/>
<accession>A0A1M6HRG1</accession>
<evidence type="ECO:0000256" key="1">
    <source>
        <dbReference type="ARBA" id="ARBA00009796"/>
    </source>
</evidence>
<evidence type="ECO:0000256" key="5">
    <source>
        <dbReference type="PIRSR" id="PIRSR000239-1"/>
    </source>
</evidence>
<feature type="active site" description="Cysteine sulfenic acid (-SOH) intermediate; for peroxidase activity" evidence="5">
    <location>
        <position position="58"/>
    </location>
</feature>
<protein>
    <recommendedName>
        <fullName evidence="3">Thioredoxin peroxidase</fullName>
    </recommendedName>
</protein>
<dbReference type="Gene3D" id="3.40.30.10">
    <property type="entry name" value="Glutaredoxin"/>
    <property type="match status" value="1"/>
</dbReference>
<organism evidence="7 8">
    <name type="scientific">Tangfeifania diversioriginum</name>
    <dbReference type="NCBI Taxonomy" id="1168035"/>
    <lineage>
        <taxon>Bacteria</taxon>
        <taxon>Pseudomonadati</taxon>
        <taxon>Bacteroidota</taxon>
        <taxon>Bacteroidia</taxon>
        <taxon>Marinilabiliales</taxon>
        <taxon>Prolixibacteraceae</taxon>
        <taxon>Tangfeifania</taxon>
    </lineage>
</organism>
<dbReference type="InterPro" id="IPR036249">
    <property type="entry name" value="Thioredoxin-like_sf"/>
</dbReference>
<evidence type="ECO:0000259" key="6">
    <source>
        <dbReference type="PROSITE" id="PS51352"/>
    </source>
</evidence>
<dbReference type="PANTHER" id="PTHR10681:SF128">
    <property type="entry name" value="THIOREDOXIN-DEPENDENT PEROXIDE REDUCTASE, MITOCHONDRIAL"/>
    <property type="match status" value="1"/>
</dbReference>
<dbReference type="Pfam" id="PF10417">
    <property type="entry name" value="1-cysPrx_C"/>
    <property type="match status" value="1"/>
</dbReference>
<comment type="similarity">
    <text evidence="1">Belongs to the peroxiredoxin family. AhpC/Prx1 subfamily.</text>
</comment>
<dbReference type="GO" id="GO:0045454">
    <property type="term" value="P:cell redox homeostasis"/>
    <property type="evidence" value="ECO:0007669"/>
    <property type="project" value="TreeGrafter"/>
</dbReference>
<keyword evidence="8" id="KW-1185">Reference proteome</keyword>
<evidence type="ECO:0000256" key="4">
    <source>
        <dbReference type="ARBA" id="ARBA00037420"/>
    </source>
</evidence>
<dbReference type="GO" id="GO:0006979">
    <property type="term" value="P:response to oxidative stress"/>
    <property type="evidence" value="ECO:0007669"/>
    <property type="project" value="TreeGrafter"/>
</dbReference>
<dbReference type="PANTHER" id="PTHR10681">
    <property type="entry name" value="THIOREDOXIN PEROXIDASE"/>
    <property type="match status" value="1"/>
</dbReference>
<sequence length="231" mass="26055">MAALIISAAAEGNKIPLIGSKAPSFTAESTNGKITFPESFGKSWKILFSHPQDFTPVCTSELLELAYLNDEFDAMDVKLAVISTDDLKMHKMWKAHLEDLDYKDRGKQKVNFPILDDHKAEASKIYGMLHEPVSTNKDIRGVFIIDANNIVRSVNFYPMEIGRNIDEILRIVAALKTTDESQVFTPANWNNGDDVLIPHFPYTAEQIANDPSVRDGYYSVGDRLWFKKLKK</sequence>
<dbReference type="InterPro" id="IPR019479">
    <property type="entry name" value="Peroxiredoxin_C"/>
</dbReference>
<dbReference type="Proteomes" id="UP000184050">
    <property type="component" value="Unassembled WGS sequence"/>
</dbReference>
<evidence type="ECO:0000256" key="3">
    <source>
        <dbReference type="ARBA" id="ARBA00032824"/>
    </source>
</evidence>
<proteinExistence type="inferred from homology"/>
<comment type="function">
    <text evidence="4">Thiol-specific peroxidase that catalyzes the reduction of hydrogen peroxide and organic hydroperoxides to water and alcohols, respectively. Plays a role in cell protection against oxidative stress by detoxifying peroxides.</text>
</comment>
<dbReference type="GO" id="GO:0033554">
    <property type="term" value="P:cellular response to stress"/>
    <property type="evidence" value="ECO:0007669"/>
    <property type="project" value="TreeGrafter"/>
</dbReference>
<dbReference type="InterPro" id="IPR000866">
    <property type="entry name" value="AhpC/TSA"/>
</dbReference>
<dbReference type="GO" id="GO:0005829">
    <property type="term" value="C:cytosol"/>
    <property type="evidence" value="ECO:0007669"/>
    <property type="project" value="TreeGrafter"/>
</dbReference>
<dbReference type="GO" id="GO:0042744">
    <property type="term" value="P:hydrogen peroxide catabolic process"/>
    <property type="evidence" value="ECO:0007669"/>
    <property type="project" value="TreeGrafter"/>
</dbReference>
<reference evidence="7 8" key="1">
    <citation type="submission" date="2016-11" db="EMBL/GenBank/DDBJ databases">
        <authorList>
            <person name="Jaros S."/>
            <person name="Januszkiewicz K."/>
            <person name="Wedrychowicz H."/>
        </authorList>
    </citation>
    <scope>NUCLEOTIDE SEQUENCE [LARGE SCALE GENOMIC DNA]</scope>
    <source>
        <strain evidence="7 8">DSM 27063</strain>
    </source>
</reference>
<evidence type="ECO:0000256" key="2">
    <source>
        <dbReference type="ARBA" id="ARBA00023002"/>
    </source>
</evidence>